<reference evidence="2" key="1">
    <citation type="journal article" date="2018" name="PLoS Negl. Trop. Dis.">
        <title>Sialome diversity of ticks revealed by RNAseq of single tick salivary glands.</title>
        <authorList>
            <person name="Perner J."/>
            <person name="Kropackova S."/>
            <person name="Kopacek P."/>
            <person name="Ribeiro J.M."/>
        </authorList>
    </citation>
    <scope>NUCLEOTIDE SEQUENCE</scope>
    <source>
        <strain evidence="2">Siblings of single egg batch collected in Ceske Budejovice</strain>
        <tissue evidence="2">Salivary glands</tissue>
    </source>
</reference>
<proteinExistence type="predicted"/>
<protein>
    <submittedName>
        <fullName evidence="2">Putative secreted protein</fullName>
    </submittedName>
</protein>
<organism evidence="2">
    <name type="scientific">Ixodes ricinus</name>
    <name type="common">Common tick</name>
    <name type="synonym">Acarus ricinus</name>
    <dbReference type="NCBI Taxonomy" id="34613"/>
    <lineage>
        <taxon>Eukaryota</taxon>
        <taxon>Metazoa</taxon>
        <taxon>Ecdysozoa</taxon>
        <taxon>Arthropoda</taxon>
        <taxon>Chelicerata</taxon>
        <taxon>Arachnida</taxon>
        <taxon>Acari</taxon>
        <taxon>Parasitiformes</taxon>
        <taxon>Ixodida</taxon>
        <taxon>Ixodoidea</taxon>
        <taxon>Ixodidae</taxon>
        <taxon>Ixodinae</taxon>
        <taxon>Ixodes</taxon>
    </lineage>
</organism>
<dbReference type="AlphaFoldDB" id="A0A147BBY3"/>
<dbReference type="EMBL" id="GEGO01007130">
    <property type="protein sequence ID" value="JAR88274.1"/>
    <property type="molecule type" value="Transcribed_RNA"/>
</dbReference>
<accession>A0A147BBY3</accession>
<name>A0A147BBY3_IXORI</name>
<feature type="signal peptide" evidence="1">
    <location>
        <begin position="1"/>
        <end position="22"/>
    </location>
</feature>
<feature type="chain" id="PRO_5007541939" evidence="1">
    <location>
        <begin position="23"/>
        <end position="120"/>
    </location>
</feature>
<sequence length="120" mass="13401">MSFKNIFRRLLFWYTLLPLLNGETTYGSPRRSYVVKRAAKVGSCTLLARGIAALFINKACGSVFPLSTGERTIAIDSKIALNYGIEITSSRECAICSDRIFTEDHVLELVIRCVFLCSAR</sequence>
<keyword evidence="1" id="KW-0732">Signal</keyword>
<evidence type="ECO:0000256" key="1">
    <source>
        <dbReference type="SAM" id="SignalP"/>
    </source>
</evidence>
<evidence type="ECO:0000313" key="2">
    <source>
        <dbReference type="EMBL" id="JAR88274.1"/>
    </source>
</evidence>